<sequence>MEPKYSDAEALTIDKLHWLLYLALIEIRHQGRELHNSSVFGLANLFHATPLILAKAARGESSYQEVMQSLLDKAKELNCNSWIHNGIAQMSKDSADD</sequence>
<dbReference type="EMBL" id="QPEX01000039">
    <property type="protein sequence ID" value="RCS43245.1"/>
    <property type="molecule type" value="Genomic_DNA"/>
</dbReference>
<organism evidence="1 2">
    <name type="scientific">Bremerella cremea</name>
    <dbReference type="NCBI Taxonomy" id="1031537"/>
    <lineage>
        <taxon>Bacteria</taxon>
        <taxon>Pseudomonadati</taxon>
        <taxon>Planctomycetota</taxon>
        <taxon>Planctomycetia</taxon>
        <taxon>Pirellulales</taxon>
        <taxon>Pirellulaceae</taxon>
        <taxon>Bremerella</taxon>
    </lineage>
</organism>
<dbReference type="RefSeq" id="WP_114370950.1">
    <property type="nucleotide sequence ID" value="NZ_QPEX01000039.1"/>
</dbReference>
<dbReference type="AlphaFoldDB" id="A0A368KPL8"/>
<reference evidence="1 2" key="1">
    <citation type="submission" date="2018-07" db="EMBL/GenBank/DDBJ databases">
        <title>Comparative genomes isolates from brazilian mangrove.</title>
        <authorList>
            <person name="De Araujo J.E."/>
            <person name="Taketani R.G."/>
            <person name="Silva M.C.P."/>
            <person name="Lourenco M.V."/>
            <person name="Oliveira V.M."/>
            <person name="Andreote F.D."/>
        </authorList>
    </citation>
    <scope>NUCLEOTIDE SEQUENCE [LARGE SCALE GENOMIC DNA]</scope>
    <source>
        <strain evidence="1 2">HEX PRIS-MGV</strain>
    </source>
</reference>
<dbReference type="OrthoDB" id="290936at2"/>
<evidence type="ECO:0000313" key="1">
    <source>
        <dbReference type="EMBL" id="RCS43245.1"/>
    </source>
</evidence>
<gene>
    <name evidence="1" type="ORF">DTL42_18995</name>
</gene>
<protein>
    <submittedName>
        <fullName evidence="1">Uncharacterized protein</fullName>
    </submittedName>
</protein>
<accession>A0A368KPL8</accession>
<dbReference type="Proteomes" id="UP000253562">
    <property type="component" value="Unassembled WGS sequence"/>
</dbReference>
<proteinExistence type="predicted"/>
<evidence type="ECO:0000313" key="2">
    <source>
        <dbReference type="Proteomes" id="UP000253562"/>
    </source>
</evidence>
<comment type="caution">
    <text evidence="1">The sequence shown here is derived from an EMBL/GenBank/DDBJ whole genome shotgun (WGS) entry which is preliminary data.</text>
</comment>
<name>A0A368KPL8_9BACT</name>